<evidence type="ECO:0000256" key="8">
    <source>
        <dbReference type="ARBA" id="ARBA00023136"/>
    </source>
</evidence>
<protein>
    <recommendedName>
        <fullName evidence="9">Cobalamin biosynthesis protein CobD</fullName>
    </recommendedName>
</protein>
<dbReference type="InterPro" id="IPR004485">
    <property type="entry name" value="Cobalamin_biosynth_CobD/CbiB"/>
</dbReference>
<comment type="caution">
    <text evidence="9">Lacks conserved residue(s) required for the propagation of feature annotation.</text>
</comment>
<comment type="similarity">
    <text evidence="3 9">Belongs to the CobD/CbiB family.</text>
</comment>
<keyword evidence="4 9" id="KW-1003">Cell membrane</keyword>
<evidence type="ECO:0000256" key="9">
    <source>
        <dbReference type="HAMAP-Rule" id="MF_00024"/>
    </source>
</evidence>
<keyword evidence="6 9" id="KW-0812">Transmembrane</keyword>
<comment type="caution">
    <text evidence="10">The sequence shown here is derived from an EMBL/GenBank/DDBJ whole genome shotgun (WGS) entry which is preliminary data.</text>
</comment>
<keyword evidence="5 9" id="KW-0169">Cobalamin biosynthesis</keyword>
<keyword evidence="7 9" id="KW-1133">Transmembrane helix</keyword>
<organism evidence="10 11">
    <name type="scientific">Porphyromonas canoris</name>
    <dbReference type="NCBI Taxonomy" id="36875"/>
    <lineage>
        <taxon>Bacteria</taxon>
        <taxon>Pseudomonadati</taxon>
        <taxon>Bacteroidota</taxon>
        <taxon>Bacteroidia</taxon>
        <taxon>Bacteroidales</taxon>
        <taxon>Porphyromonadaceae</taxon>
        <taxon>Porphyromonas</taxon>
    </lineage>
</organism>
<sequence length="308" mass="34347">MIYSVAPLLLGWSIDALIGDPYSLPHPIRLFGNLIAFGEKILNRGSHRRLKGTLLSLFLVGLVIGVFWLATYLLSPYPLFKGIFEAIFIFYGLSARQLVKEALAVEHFVQTDDLTGARHRVGYIVGRDTSNLSFNQIRTATLETLAENLSDGVVAPLFFYAIGGVPLMMGYKMINTLDSMIGYKNERYGEFGYFAAKILDDWANYLPARITAILIWMLHPTRQVWHHIRRYARAHSSPNSGYPESAMAGLLGCRFGGPNVYHGKLVEKPYIGEIERDITHADLIRGCRVVSVVTLLSVGIVCGILLLL</sequence>
<evidence type="ECO:0000256" key="7">
    <source>
        <dbReference type="ARBA" id="ARBA00022989"/>
    </source>
</evidence>
<dbReference type="PANTHER" id="PTHR34308:SF1">
    <property type="entry name" value="COBALAMIN BIOSYNTHESIS PROTEIN CBIB"/>
    <property type="match status" value="1"/>
</dbReference>
<feature type="transmembrane region" description="Helical" evidence="9">
    <location>
        <begin position="153"/>
        <end position="171"/>
    </location>
</feature>
<dbReference type="NCBIfam" id="TIGR00380">
    <property type="entry name" value="cobal_cbiB"/>
    <property type="match status" value="1"/>
</dbReference>
<gene>
    <name evidence="9" type="primary">cobD</name>
    <name evidence="10" type="ORF">HQ43_01270</name>
</gene>
<evidence type="ECO:0000256" key="3">
    <source>
        <dbReference type="ARBA" id="ARBA00006263"/>
    </source>
</evidence>
<dbReference type="HAMAP" id="MF_00024">
    <property type="entry name" value="CobD_CbiB"/>
    <property type="match status" value="1"/>
</dbReference>
<comment type="function">
    <text evidence="9">Converts cobyric acid to cobinamide by the addition of aminopropanol on the F carboxylic group.</text>
</comment>
<dbReference type="PANTHER" id="PTHR34308">
    <property type="entry name" value="COBALAMIN BIOSYNTHESIS PROTEIN CBIB"/>
    <property type="match status" value="1"/>
</dbReference>
<evidence type="ECO:0000256" key="4">
    <source>
        <dbReference type="ARBA" id="ARBA00022475"/>
    </source>
</evidence>
<dbReference type="Pfam" id="PF03186">
    <property type="entry name" value="CobD_Cbib"/>
    <property type="match status" value="1"/>
</dbReference>
<accession>A0ABR4XMH3</accession>
<reference evidence="10 11" key="1">
    <citation type="submission" date="2014-08" db="EMBL/GenBank/DDBJ databases">
        <title>Porphyromonas canoris strain:OH2762 Genome sequencing.</title>
        <authorList>
            <person name="Wallis C."/>
            <person name="Deusch O."/>
            <person name="O'Flynn C."/>
            <person name="Davis I."/>
            <person name="Jospin G."/>
            <person name="Darling A.E."/>
            <person name="Coil D.A."/>
            <person name="Alexiev A."/>
            <person name="Horsfall A."/>
            <person name="Kirkwood N."/>
            <person name="Harris S."/>
            <person name="Eisen J.A."/>
        </authorList>
    </citation>
    <scope>NUCLEOTIDE SEQUENCE [LARGE SCALE GENOMIC DNA]</scope>
    <source>
        <strain evidence="11">COT-108 OH2762</strain>
    </source>
</reference>
<name>A0ABR4XMH3_9PORP</name>
<evidence type="ECO:0000313" key="11">
    <source>
        <dbReference type="Proteomes" id="UP000030101"/>
    </source>
</evidence>
<dbReference type="EMBL" id="JQZV01000003">
    <property type="protein sequence ID" value="KGN93306.1"/>
    <property type="molecule type" value="Genomic_DNA"/>
</dbReference>
<keyword evidence="8 9" id="KW-0472">Membrane</keyword>
<evidence type="ECO:0000256" key="5">
    <source>
        <dbReference type="ARBA" id="ARBA00022573"/>
    </source>
</evidence>
<comment type="subcellular location">
    <subcellularLocation>
        <location evidence="1 9">Cell membrane</location>
        <topology evidence="1 9">Multi-pass membrane protein</topology>
    </subcellularLocation>
</comment>
<evidence type="ECO:0000256" key="6">
    <source>
        <dbReference type="ARBA" id="ARBA00022692"/>
    </source>
</evidence>
<evidence type="ECO:0000313" key="10">
    <source>
        <dbReference type="EMBL" id="KGN93306.1"/>
    </source>
</evidence>
<feature type="transmembrane region" description="Helical" evidence="9">
    <location>
        <begin position="286"/>
        <end position="307"/>
    </location>
</feature>
<evidence type="ECO:0000256" key="1">
    <source>
        <dbReference type="ARBA" id="ARBA00004651"/>
    </source>
</evidence>
<evidence type="ECO:0000256" key="2">
    <source>
        <dbReference type="ARBA" id="ARBA00004953"/>
    </source>
</evidence>
<dbReference type="Proteomes" id="UP000030101">
    <property type="component" value="Unassembled WGS sequence"/>
</dbReference>
<proteinExistence type="inferred from homology"/>
<comment type="pathway">
    <text evidence="2 9">Cofactor biosynthesis; adenosylcobalamin biosynthesis.</text>
</comment>
<keyword evidence="11" id="KW-1185">Reference proteome</keyword>
<feature type="transmembrane region" description="Helical" evidence="9">
    <location>
        <begin position="54"/>
        <end position="74"/>
    </location>
</feature>
<dbReference type="RefSeq" id="WP_036788666.1">
    <property type="nucleotide sequence ID" value="NZ_JQZV01000003.1"/>
</dbReference>